<dbReference type="NCBIfam" id="TIGR00254">
    <property type="entry name" value="GGDEF"/>
    <property type="match status" value="1"/>
</dbReference>
<dbReference type="SUPFAM" id="SSF141868">
    <property type="entry name" value="EAL domain-like"/>
    <property type="match status" value="1"/>
</dbReference>
<evidence type="ECO:0000313" key="5">
    <source>
        <dbReference type="Proteomes" id="UP001060414"/>
    </source>
</evidence>
<dbReference type="InterPro" id="IPR052155">
    <property type="entry name" value="Biofilm_reg_signaling"/>
</dbReference>
<dbReference type="Pfam" id="PF00563">
    <property type="entry name" value="EAL"/>
    <property type="match status" value="1"/>
</dbReference>
<keyword evidence="5" id="KW-1185">Reference proteome</keyword>
<dbReference type="SUPFAM" id="SSF55781">
    <property type="entry name" value="GAF domain-like"/>
    <property type="match status" value="1"/>
</dbReference>
<dbReference type="Pfam" id="PF00990">
    <property type="entry name" value="GGDEF"/>
    <property type="match status" value="1"/>
</dbReference>
<dbReference type="CDD" id="cd01949">
    <property type="entry name" value="GGDEF"/>
    <property type="match status" value="1"/>
</dbReference>
<dbReference type="InterPro" id="IPR035965">
    <property type="entry name" value="PAS-like_dom_sf"/>
</dbReference>
<organism evidence="4 5">
    <name type="scientific">Geoalkalibacter halelectricus</name>
    <dbReference type="NCBI Taxonomy" id="2847045"/>
    <lineage>
        <taxon>Bacteria</taxon>
        <taxon>Pseudomonadati</taxon>
        <taxon>Thermodesulfobacteriota</taxon>
        <taxon>Desulfuromonadia</taxon>
        <taxon>Desulfuromonadales</taxon>
        <taxon>Geoalkalibacteraceae</taxon>
        <taxon>Geoalkalibacter</taxon>
    </lineage>
</organism>
<evidence type="ECO:0000313" key="4">
    <source>
        <dbReference type="EMBL" id="UWZ80661.1"/>
    </source>
</evidence>
<feature type="domain" description="PAC" evidence="1">
    <location>
        <begin position="277"/>
        <end position="329"/>
    </location>
</feature>
<dbReference type="InterPro" id="IPR029787">
    <property type="entry name" value="Nucleotide_cyclase"/>
</dbReference>
<dbReference type="Gene3D" id="3.30.70.270">
    <property type="match status" value="1"/>
</dbReference>
<dbReference type="PROSITE" id="PS50113">
    <property type="entry name" value="PAC"/>
    <property type="match status" value="1"/>
</dbReference>
<dbReference type="Gene3D" id="3.30.450.40">
    <property type="match status" value="1"/>
</dbReference>
<dbReference type="CDD" id="cd01948">
    <property type="entry name" value="EAL"/>
    <property type="match status" value="1"/>
</dbReference>
<dbReference type="SMART" id="SM00267">
    <property type="entry name" value="GGDEF"/>
    <property type="match status" value="1"/>
</dbReference>
<dbReference type="InterPro" id="IPR043128">
    <property type="entry name" value="Rev_trsase/Diguanyl_cyclase"/>
</dbReference>
<dbReference type="SMART" id="SM00086">
    <property type="entry name" value="PAC"/>
    <property type="match status" value="1"/>
</dbReference>
<dbReference type="PROSITE" id="PS50883">
    <property type="entry name" value="EAL"/>
    <property type="match status" value="1"/>
</dbReference>
<dbReference type="InterPro" id="IPR001610">
    <property type="entry name" value="PAC"/>
</dbReference>
<dbReference type="InterPro" id="IPR013656">
    <property type="entry name" value="PAS_4"/>
</dbReference>
<dbReference type="InterPro" id="IPR029016">
    <property type="entry name" value="GAF-like_dom_sf"/>
</dbReference>
<feature type="domain" description="GGDEF" evidence="3">
    <location>
        <begin position="368"/>
        <end position="501"/>
    </location>
</feature>
<dbReference type="PANTHER" id="PTHR44757:SF2">
    <property type="entry name" value="BIOFILM ARCHITECTURE MAINTENANCE PROTEIN MBAA"/>
    <property type="match status" value="1"/>
</dbReference>
<protein>
    <submittedName>
        <fullName evidence="4">EAL domain-containing protein</fullName>
    </submittedName>
</protein>
<dbReference type="EMBL" id="CP092109">
    <property type="protein sequence ID" value="UWZ80661.1"/>
    <property type="molecule type" value="Genomic_DNA"/>
</dbReference>
<feature type="domain" description="EAL" evidence="2">
    <location>
        <begin position="510"/>
        <end position="764"/>
    </location>
</feature>
<accession>A0ABY5ZTX7</accession>
<dbReference type="Gene3D" id="3.20.20.450">
    <property type="entry name" value="EAL domain"/>
    <property type="match status" value="1"/>
</dbReference>
<dbReference type="SUPFAM" id="SSF55073">
    <property type="entry name" value="Nucleotide cyclase"/>
    <property type="match status" value="1"/>
</dbReference>
<dbReference type="InterPro" id="IPR000014">
    <property type="entry name" value="PAS"/>
</dbReference>
<proteinExistence type="predicted"/>
<evidence type="ECO:0000259" key="3">
    <source>
        <dbReference type="PROSITE" id="PS50887"/>
    </source>
</evidence>
<dbReference type="InterPro" id="IPR001633">
    <property type="entry name" value="EAL_dom"/>
</dbReference>
<dbReference type="NCBIfam" id="TIGR00229">
    <property type="entry name" value="sensory_box"/>
    <property type="match status" value="1"/>
</dbReference>
<evidence type="ECO:0000259" key="2">
    <source>
        <dbReference type="PROSITE" id="PS50883"/>
    </source>
</evidence>
<dbReference type="Gene3D" id="3.30.450.20">
    <property type="entry name" value="PAS domain"/>
    <property type="match status" value="1"/>
</dbReference>
<reference evidence="4" key="1">
    <citation type="journal article" date="2022" name="Environ. Microbiol.">
        <title>Geoalkalibacter halelectricus SAP #1 sp. nov. possessing extracellular electron transfer and mineral#reducing capabilities from a haloalkaline environment.</title>
        <authorList>
            <person name="Yadav S."/>
            <person name="Singh R."/>
            <person name="Sundharam S.S."/>
            <person name="Chaudhary S."/>
            <person name="Krishnamurthi S."/>
            <person name="Patil S.A."/>
        </authorList>
    </citation>
    <scope>NUCLEOTIDE SEQUENCE</scope>
    <source>
        <strain evidence="4">SAP-1</strain>
    </source>
</reference>
<dbReference type="InterPro" id="IPR003018">
    <property type="entry name" value="GAF"/>
</dbReference>
<dbReference type="InterPro" id="IPR000700">
    <property type="entry name" value="PAS-assoc_C"/>
</dbReference>
<dbReference type="InterPro" id="IPR035919">
    <property type="entry name" value="EAL_sf"/>
</dbReference>
<dbReference type="InterPro" id="IPR000160">
    <property type="entry name" value="GGDEF_dom"/>
</dbReference>
<name>A0ABY5ZTX7_9BACT</name>
<dbReference type="Proteomes" id="UP001060414">
    <property type="component" value="Chromosome"/>
</dbReference>
<dbReference type="SUPFAM" id="SSF55785">
    <property type="entry name" value="PYP-like sensor domain (PAS domain)"/>
    <property type="match status" value="1"/>
</dbReference>
<evidence type="ECO:0000259" key="1">
    <source>
        <dbReference type="PROSITE" id="PS50113"/>
    </source>
</evidence>
<dbReference type="PROSITE" id="PS50887">
    <property type="entry name" value="GGDEF"/>
    <property type="match status" value="1"/>
</dbReference>
<dbReference type="SMART" id="SM00052">
    <property type="entry name" value="EAL"/>
    <property type="match status" value="1"/>
</dbReference>
<dbReference type="Pfam" id="PF13185">
    <property type="entry name" value="GAF_2"/>
    <property type="match status" value="1"/>
</dbReference>
<dbReference type="Pfam" id="PF08448">
    <property type="entry name" value="PAS_4"/>
    <property type="match status" value="1"/>
</dbReference>
<gene>
    <name evidence="4" type="ORF">L9S41_04490</name>
</gene>
<sequence length="781" mass="86918">MSDQESDSGKLALDKLNRALRTLSAASASIIHGVAEEPMVEDVCRILVEIGGYRLAWVGLADDRDSSLLLQAGQHFRGRRSREQVRTDVRIDGWGSACELISRAVRLGRFVVLRRGGEDRWSQACSRLPRDADYGSALALPLKHGALTLGALALYATGVEAFDEDEIQLLSDLVGNLSHGIVALRDARRRSAAELALGQEQQFLQAVIDGVADPTLVISVDYDILLMNNAARQERAGGAPPRPGAKCHEVLSGCDGPCGEEGKICPLREVQRTGKAARVEHRQVGMDGRVRIFELQASPLWQADGSLRGIIQTARDITERLRVEETLRENQNRLDYLAHHDPLTNLPNRLRFNTRLQHAMGRARETRRQVALLFLDLDRFKNINDSLGHELGDQVLREVAGRLRTCLRASDTVARLGGDEFVVILEGIEDLNAVALVARNILRNLSRPFQVGPHDLYVTSSIGISLFPGDAQSVEGLMKHADVAMYRAKEEGRNNYQFYRPDMHVRTPEMLIMESNLRRAMSENQLQLYYQPQYDLASRQLIGLEALVRWKHPVHGMISPADFIPLAEDTGLIVPLGQWVMKTACAQAKAWQEQGYAPVRVAVNISAREFRQLDFIDHLDAILSETGLDPHWLELEITESIAMQNFDETIMTLTDLKIRGVHLAIDDFGTGYCSLGYLKRFPISKLKIDQSFVRDINRDSNDAAIATSIIALGRSMHMEVIAEGVEREDQAQLLLAKGCHQAQGFLFSPAVPAEQVVSFFSRAQEKTRGARVIPLPRISAP</sequence>
<dbReference type="RefSeq" id="WP_260749021.1">
    <property type="nucleotide sequence ID" value="NZ_CP092109.1"/>
</dbReference>
<dbReference type="PANTHER" id="PTHR44757">
    <property type="entry name" value="DIGUANYLATE CYCLASE DGCP"/>
    <property type="match status" value="1"/>
</dbReference>